<dbReference type="Gene3D" id="2.170.130.10">
    <property type="entry name" value="TonB-dependent receptor, plug domain"/>
    <property type="match status" value="1"/>
</dbReference>
<dbReference type="Proteomes" id="UP000028007">
    <property type="component" value="Unassembled WGS sequence"/>
</dbReference>
<comment type="similarity">
    <text evidence="7">Belongs to the TonB-dependent receptor family.</text>
</comment>
<dbReference type="Pfam" id="PF07715">
    <property type="entry name" value="Plug"/>
    <property type="match status" value="1"/>
</dbReference>
<evidence type="ECO:0000256" key="4">
    <source>
        <dbReference type="ARBA" id="ARBA00022692"/>
    </source>
</evidence>
<dbReference type="OrthoDB" id="9768177at2"/>
<dbReference type="InterPro" id="IPR012910">
    <property type="entry name" value="Plug_dom"/>
</dbReference>
<dbReference type="SUPFAM" id="SSF56935">
    <property type="entry name" value="Porins"/>
    <property type="match status" value="1"/>
</dbReference>
<keyword evidence="4 7" id="KW-0812">Transmembrane</keyword>
<dbReference type="InterPro" id="IPR023996">
    <property type="entry name" value="TonB-dep_OMP_SusC/RagA"/>
</dbReference>
<name>A0A081PBL0_9SPHI</name>
<dbReference type="InterPro" id="IPR039426">
    <property type="entry name" value="TonB-dep_rcpt-like"/>
</dbReference>
<dbReference type="Gene3D" id="2.60.40.1120">
    <property type="entry name" value="Carboxypeptidase-like, regulatory domain"/>
    <property type="match status" value="1"/>
</dbReference>
<dbReference type="NCBIfam" id="TIGR04057">
    <property type="entry name" value="SusC_RagA_signa"/>
    <property type="match status" value="1"/>
</dbReference>
<sequence>MGKRLLLFATGKHFAIMALALLFYLQGQAQTVVKVSGTLTDAAGSGPVSGASVAVMGSNTITQTDGKGHFSISATKGSTLIIRFIGYTEQRVLVTDQTNLKIQLSASAEGLQEVVVLAYGSQRKGDITGAVSAIDLSKSQGIPASNVGRLLQGQAAGVVAKQTTGEPGQELQVEIRGNSSLGATSDPLYVVDGFPVGTSVGTALNSNDIESITVLKDAASTSVYGSRGANGVVLITTKSGKKDGFKLTVSSNNGFANVPDSRRVKVLNGPQFAQFQQEIFTDKIRYFQNREPLISEIPEDFRYPEKTTVSTDWYKEILRQNAPFSDYNISLSNGSEKTSSYLSMGYLSQQGALKNTGFNRVTARANLDGRPNDYINLGLMLSGAYSWAKNSDAVAGTYGNNIVDQALLMDPREPVYNENGSYNNYIGGHDNIFGFPNPVQRLYEEQHRQYKGNLTANAYIEIKPVKDLSFRTNLNGKLEDVRNHDFTPSGIAGFNNAPPRMASANEAFYNYLNYGMDNLLTYSPKFEDHKLEVTVGHIFQKNTVNTGSANGTNFPDDLVEYVSAANQRDGSSGMAAYTIESFLSRVNYSYKGKYLFTAAFNREASSRFGSNNRWGSFPSASVGWRISQENFFPKLSWVDDMKFRASYGITGNNNIGNYTPQANINNSNYVFGNTVVPGATVGSFPNINLGWEQSRQLDIGLDLSLLKNKISVTAEYYRKLTTDMLLNVEVPAVAGFSNIITNIGKLQNKGVELGINYRDRFNQVTFNTGFNISFNRNKVLEIDGDRNSLLSGAFYDGYNITQVGKPVGLFYGYKVLGIYQNQAEIDNSPHNPNHIPGTYQYLDGNGDGAISYDTEDMVVIGNPNPKFTWGWNWNVGYKRFDLSVLLNGSYGGDLYRAIEMNLANIDGVFNVLSEVQNRWRSEQQPGAGKQAGSNTYYFTRESNSRYVYKGTYAWVKNITLGYTIPRVRNLFDAKLFVSVDNAFLFTKYPGNNPEVNGARANNGNDVISPGRDMEAYPVPRTISVGTRINF</sequence>
<dbReference type="InterPro" id="IPR037066">
    <property type="entry name" value="Plug_dom_sf"/>
</dbReference>
<dbReference type="GO" id="GO:0009279">
    <property type="term" value="C:cell outer membrane"/>
    <property type="evidence" value="ECO:0007669"/>
    <property type="project" value="UniProtKB-SubCell"/>
</dbReference>
<dbReference type="InterPro" id="IPR036942">
    <property type="entry name" value="Beta-barrel_TonB_sf"/>
</dbReference>
<comment type="caution">
    <text evidence="9">The sequence shown here is derived from an EMBL/GenBank/DDBJ whole genome shotgun (WGS) entry which is preliminary data.</text>
</comment>
<evidence type="ECO:0000256" key="2">
    <source>
        <dbReference type="ARBA" id="ARBA00022448"/>
    </source>
</evidence>
<reference evidence="9 10" key="1">
    <citation type="journal article" date="1992" name="Int. J. Syst. Bacteriol.">
        <title>Sphingobacterium antarcticus sp. nov. a Psychrotrophic Bacterium from the Soils of Schirmacher Oasis, Antarctica.</title>
        <authorList>
            <person name="Shivaji S."/>
            <person name="Ray M.K."/>
            <person name="Rao N.S."/>
            <person name="Saiserr L."/>
            <person name="Jagannadham M.V."/>
            <person name="Kumar G.S."/>
            <person name="Reddy G."/>
            <person name="Bhargava P.M."/>
        </authorList>
    </citation>
    <scope>NUCLEOTIDE SEQUENCE [LARGE SCALE GENOMIC DNA]</scope>
    <source>
        <strain evidence="9 10">4BY</strain>
    </source>
</reference>
<dbReference type="InterPro" id="IPR023997">
    <property type="entry name" value="TonB-dep_OMP_SusC/RagA_CS"/>
</dbReference>
<dbReference type="eggNOG" id="COG4771">
    <property type="taxonomic scope" value="Bacteria"/>
</dbReference>
<dbReference type="RefSeq" id="WP_037444599.1">
    <property type="nucleotide sequence ID" value="NZ_JNFF01000117.1"/>
</dbReference>
<feature type="domain" description="TonB-dependent receptor plug" evidence="8">
    <location>
        <begin position="125"/>
        <end position="232"/>
    </location>
</feature>
<evidence type="ECO:0000256" key="7">
    <source>
        <dbReference type="PROSITE-ProRule" id="PRU01360"/>
    </source>
</evidence>
<evidence type="ECO:0000256" key="1">
    <source>
        <dbReference type="ARBA" id="ARBA00004571"/>
    </source>
</evidence>
<evidence type="ECO:0000313" key="9">
    <source>
        <dbReference type="EMBL" id="KEQ28083.1"/>
    </source>
</evidence>
<evidence type="ECO:0000256" key="5">
    <source>
        <dbReference type="ARBA" id="ARBA00023136"/>
    </source>
</evidence>
<evidence type="ECO:0000256" key="3">
    <source>
        <dbReference type="ARBA" id="ARBA00022452"/>
    </source>
</evidence>
<dbReference type="AlphaFoldDB" id="A0A081PBL0"/>
<accession>A0A081PBL0</accession>
<dbReference type="Pfam" id="PF13715">
    <property type="entry name" value="CarbopepD_reg_2"/>
    <property type="match status" value="1"/>
</dbReference>
<gene>
    <name evidence="9" type="ORF">N180_00140</name>
</gene>
<evidence type="ECO:0000313" key="10">
    <source>
        <dbReference type="Proteomes" id="UP000028007"/>
    </source>
</evidence>
<evidence type="ECO:0000259" key="8">
    <source>
        <dbReference type="Pfam" id="PF07715"/>
    </source>
</evidence>
<evidence type="ECO:0000256" key="6">
    <source>
        <dbReference type="ARBA" id="ARBA00023237"/>
    </source>
</evidence>
<comment type="subcellular location">
    <subcellularLocation>
        <location evidence="1 7">Cell outer membrane</location>
        <topology evidence="1 7">Multi-pass membrane protein</topology>
    </subcellularLocation>
</comment>
<dbReference type="EMBL" id="JNFF01000117">
    <property type="protein sequence ID" value="KEQ28083.1"/>
    <property type="molecule type" value="Genomic_DNA"/>
</dbReference>
<dbReference type="SUPFAM" id="SSF49464">
    <property type="entry name" value="Carboxypeptidase regulatory domain-like"/>
    <property type="match status" value="1"/>
</dbReference>
<keyword evidence="2 7" id="KW-0813">Transport</keyword>
<keyword evidence="6 7" id="KW-0998">Cell outer membrane</keyword>
<dbReference type="NCBIfam" id="TIGR04056">
    <property type="entry name" value="OMP_RagA_SusC"/>
    <property type="match status" value="1"/>
</dbReference>
<dbReference type="InterPro" id="IPR008969">
    <property type="entry name" value="CarboxyPept-like_regulatory"/>
</dbReference>
<keyword evidence="5 7" id="KW-0472">Membrane</keyword>
<keyword evidence="9" id="KW-0675">Receptor</keyword>
<keyword evidence="10" id="KW-1185">Reference proteome</keyword>
<proteinExistence type="inferred from homology"/>
<dbReference type="PROSITE" id="PS52016">
    <property type="entry name" value="TONB_DEPENDENT_REC_3"/>
    <property type="match status" value="1"/>
</dbReference>
<keyword evidence="3 7" id="KW-1134">Transmembrane beta strand</keyword>
<protein>
    <submittedName>
        <fullName evidence="9">TonB-dependent receptor</fullName>
    </submittedName>
</protein>
<dbReference type="Gene3D" id="2.40.170.20">
    <property type="entry name" value="TonB-dependent receptor, beta-barrel domain"/>
    <property type="match status" value="1"/>
</dbReference>
<organism evidence="9 10">
    <name type="scientific">Pedobacter antarcticus 4BY</name>
    <dbReference type="NCBI Taxonomy" id="1358423"/>
    <lineage>
        <taxon>Bacteria</taxon>
        <taxon>Pseudomonadati</taxon>
        <taxon>Bacteroidota</taxon>
        <taxon>Sphingobacteriia</taxon>
        <taxon>Sphingobacteriales</taxon>
        <taxon>Sphingobacteriaceae</taxon>
        <taxon>Pedobacter</taxon>
    </lineage>
</organism>